<gene>
    <name evidence="2" type="ORF">CMC5_037980</name>
</gene>
<feature type="coiled-coil region" evidence="1">
    <location>
        <begin position="122"/>
        <end position="156"/>
    </location>
</feature>
<sequence length="316" mass="34116">MAALALASPLSAAADELQLFELAKTRFDGGQYEEAAARFSVLLTRAEPPCGPGPSDPDHRCRITDPDLIERASALYAASLIALGRGADADAIIESLLLANPAYTPNPAVFQPEVIDRFTVVRARIREKLETSARAKAEAERQKRLAAGRLREEEQRWIADLERLASEERIVERRSRWVAAMPFGVGQFYNGDTGLGWFFLAGQALTGATTVASAFVVAGYEGVDVSPPPTTSGQEQSIVDIDQLNDRIQTATLINRVAFGAWAVLTVAGIVHAQATFVPERSRVQKRKIPLRPRPTITPSISAAPGNLGVGLSGRF</sequence>
<organism evidence="2 3">
    <name type="scientific">Chondromyces crocatus</name>
    <dbReference type="NCBI Taxonomy" id="52"/>
    <lineage>
        <taxon>Bacteria</taxon>
        <taxon>Pseudomonadati</taxon>
        <taxon>Myxococcota</taxon>
        <taxon>Polyangia</taxon>
        <taxon>Polyangiales</taxon>
        <taxon>Polyangiaceae</taxon>
        <taxon>Chondromyces</taxon>
    </lineage>
</organism>
<evidence type="ECO:0000256" key="1">
    <source>
        <dbReference type="SAM" id="Coils"/>
    </source>
</evidence>
<dbReference type="KEGG" id="ccro:CMC5_037980"/>
<name>A0A0K1EFN2_CHOCO</name>
<reference evidence="2 3" key="1">
    <citation type="submission" date="2015-07" db="EMBL/GenBank/DDBJ databases">
        <title>Genome analysis of myxobacterium Chondromyces crocatus Cm c5 reveals a high potential for natural compound synthesis and the genetic basis for the loss of fruiting body formation.</title>
        <authorList>
            <person name="Zaburannyi N."/>
            <person name="Bunk B."/>
            <person name="Maier J."/>
            <person name="Overmann J."/>
            <person name="Mueller R."/>
        </authorList>
    </citation>
    <scope>NUCLEOTIDE SEQUENCE [LARGE SCALE GENOMIC DNA]</scope>
    <source>
        <strain evidence="2 3">Cm c5</strain>
    </source>
</reference>
<keyword evidence="1" id="KW-0175">Coiled coil</keyword>
<protein>
    <submittedName>
        <fullName evidence="2">Uncharacterized protein</fullName>
    </submittedName>
</protein>
<dbReference type="RefSeq" id="WP_156338715.1">
    <property type="nucleotide sequence ID" value="NZ_CP012159.1"/>
</dbReference>
<proteinExistence type="predicted"/>
<dbReference type="STRING" id="52.CMC5_037980"/>
<evidence type="ECO:0000313" key="2">
    <source>
        <dbReference type="EMBL" id="AKT39649.1"/>
    </source>
</evidence>
<accession>A0A0K1EFN2</accession>
<dbReference type="AlphaFoldDB" id="A0A0K1EFN2"/>
<dbReference type="Proteomes" id="UP000067626">
    <property type="component" value="Chromosome"/>
</dbReference>
<evidence type="ECO:0000313" key="3">
    <source>
        <dbReference type="Proteomes" id="UP000067626"/>
    </source>
</evidence>
<dbReference type="EMBL" id="CP012159">
    <property type="protein sequence ID" value="AKT39649.1"/>
    <property type="molecule type" value="Genomic_DNA"/>
</dbReference>
<keyword evidence="3" id="KW-1185">Reference proteome</keyword>
<dbReference type="OrthoDB" id="5499508at2"/>